<dbReference type="EMBL" id="CP092620">
    <property type="protein sequence ID" value="UMM14586.1"/>
    <property type="molecule type" value="Genomic_DNA"/>
</dbReference>
<feature type="compositionally biased region" description="Basic and acidic residues" evidence="1">
    <location>
        <begin position="643"/>
        <end position="652"/>
    </location>
</feature>
<feature type="compositionally biased region" description="Polar residues" evidence="1">
    <location>
        <begin position="678"/>
        <end position="692"/>
    </location>
</feature>
<feature type="region of interest" description="Disordered" evidence="1">
    <location>
        <begin position="323"/>
        <end position="357"/>
    </location>
</feature>
<name>A0AAE9J4Y7_CAEBR</name>
<gene>
    <name evidence="2" type="ORF">L5515_002325</name>
</gene>
<feature type="compositionally biased region" description="Basic and acidic residues" evidence="1">
    <location>
        <begin position="454"/>
        <end position="465"/>
    </location>
</feature>
<feature type="compositionally biased region" description="Low complexity" evidence="1">
    <location>
        <begin position="21"/>
        <end position="39"/>
    </location>
</feature>
<accession>A0AAE9J4Y7</accession>
<protein>
    <submittedName>
        <fullName evidence="2">Uncharacterized protein</fullName>
    </submittedName>
</protein>
<proteinExistence type="predicted"/>
<dbReference type="Proteomes" id="UP000829354">
    <property type="component" value="Chromosome I"/>
</dbReference>
<feature type="region of interest" description="Disordered" evidence="1">
    <location>
        <begin position="1"/>
        <end position="117"/>
    </location>
</feature>
<feature type="compositionally biased region" description="Acidic residues" evidence="1">
    <location>
        <begin position="596"/>
        <end position="611"/>
    </location>
</feature>
<feature type="region of interest" description="Disordered" evidence="1">
    <location>
        <begin position="641"/>
        <end position="692"/>
    </location>
</feature>
<feature type="compositionally biased region" description="Acidic residues" evidence="1">
    <location>
        <begin position="469"/>
        <end position="484"/>
    </location>
</feature>
<reference evidence="2 3" key="1">
    <citation type="submission" date="2022-04" db="EMBL/GenBank/DDBJ databases">
        <title>Chromosome-level reference genomes for two strains of Caenorhabditis briggsae: an improved platform for comparative genomics.</title>
        <authorList>
            <person name="Stevens L."/>
            <person name="Andersen E."/>
        </authorList>
    </citation>
    <scope>NUCLEOTIDE SEQUENCE [LARGE SCALE GENOMIC DNA]</scope>
    <source>
        <strain evidence="2">VX34</strain>
        <tissue evidence="2">Whole-organism</tissue>
    </source>
</reference>
<evidence type="ECO:0000256" key="1">
    <source>
        <dbReference type="SAM" id="MobiDB-lite"/>
    </source>
</evidence>
<evidence type="ECO:0000313" key="3">
    <source>
        <dbReference type="Proteomes" id="UP000829354"/>
    </source>
</evidence>
<feature type="compositionally biased region" description="Basic residues" evidence="1">
    <location>
        <begin position="40"/>
        <end position="50"/>
    </location>
</feature>
<feature type="compositionally biased region" description="Polar residues" evidence="1">
    <location>
        <begin position="399"/>
        <end position="409"/>
    </location>
</feature>
<organism evidence="2 3">
    <name type="scientific">Caenorhabditis briggsae</name>
    <dbReference type="NCBI Taxonomy" id="6238"/>
    <lineage>
        <taxon>Eukaryota</taxon>
        <taxon>Metazoa</taxon>
        <taxon>Ecdysozoa</taxon>
        <taxon>Nematoda</taxon>
        <taxon>Chromadorea</taxon>
        <taxon>Rhabditida</taxon>
        <taxon>Rhabditina</taxon>
        <taxon>Rhabditomorpha</taxon>
        <taxon>Rhabditoidea</taxon>
        <taxon>Rhabditidae</taxon>
        <taxon>Peloderinae</taxon>
        <taxon>Caenorhabditis</taxon>
    </lineage>
</organism>
<feature type="compositionally biased region" description="Basic and acidic residues" evidence="1">
    <location>
        <begin position="566"/>
        <end position="595"/>
    </location>
</feature>
<evidence type="ECO:0000313" key="2">
    <source>
        <dbReference type="EMBL" id="UMM14586.1"/>
    </source>
</evidence>
<keyword evidence="3" id="KW-1185">Reference proteome</keyword>
<feature type="region of interest" description="Disordered" evidence="1">
    <location>
        <begin position="374"/>
        <end position="616"/>
    </location>
</feature>
<sequence length="692" mass="77710">MPDELWPPKMPAMKKPKRQSSVDSDSTSSEVQCSSSTTTKIKKYRMRTSRRPLTTWKRPAPSAQEYKNSDGEDDEMPMSRRITRSQKAWPGVPIGSRRITRSQNPWKEKKAKRNSVSGQNEKCMSSVLWATCDLIAKSSTIKDNDFNDEKFCFHCQRTDCKNKHKETIRNQIICEAREKMRLNGSEFNQENLIDALSTLKEEYVTLKRNGITHWRPKKGAESLDEDPVEVDHVEAEIMDESANFRRPENQIAEEFIDYHGNSDHEETRDTLEPTAVPQVHISEAAAEAKNESKALIQLLDDYGSSDSEDGEWVTSKELEPVETSTYLFRKSPHRLAPDDDEPEANSSKKVEQEAEAPKVIVSAMSELKEIKVHLESSSPASSAYLEDTASSEIGKDTKILSQSSANSPDDVSPEIPVVPEKKVEVVGTMVTSQEEHEDQKAGESGNKVVDQEIDDKGHQEDDSSRTEQVLEEAMLESPAEEFIEADLGNGDISESQDQKDQDFMDFEGNGQATEIPGASIPCDWRPTTPSKDSETPEKLGNSKSKLSEPLNEEAKLESNGLDVQNQEEKEFVDVEGAREVPHHKDPDMKLAFERSSEDDEEVDDGEEEEFLKEEVSRTIQDQKVAAEILEKDPNLQMELLEWNQEHSKEKPNELGPGILEASKSVASEFKHHLEPLSPASTASLEDVASSES</sequence>
<dbReference type="AlphaFoldDB" id="A0AAE9J4Y7"/>
<feature type="compositionally biased region" description="Basic and acidic residues" evidence="1">
    <location>
        <begin position="346"/>
        <end position="356"/>
    </location>
</feature>